<dbReference type="OrthoDB" id="5397870at2"/>
<dbReference type="AlphaFoldDB" id="B3E6Y4"/>
<sequence length="146" mass="16721">MSRLPFLIVLVLVFAFTAAAGADQRTDPREQAMSDSLDLWREGRFEQLYDSLSHRSGMTRERFVHTMKDAGIKPACCFNKLNNFRLISEKRTTAKVFARLGMEGSPGVDDSQSREFTLDHEEGRWKMRLTDIKALAAQSGHRKKKR</sequence>
<gene>
    <name evidence="2" type="ordered locus">Glov_2676</name>
</gene>
<dbReference type="STRING" id="398767.Glov_2676"/>
<organism evidence="2 3">
    <name type="scientific">Trichlorobacter lovleyi (strain ATCC BAA-1151 / DSM 17278 / SZ)</name>
    <name type="common">Geobacter lovleyi</name>
    <dbReference type="NCBI Taxonomy" id="398767"/>
    <lineage>
        <taxon>Bacteria</taxon>
        <taxon>Pseudomonadati</taxon>
        <taxon>Thermodesulfobacteriota</taxon>
        <taxon>Desulfuromonadia</taxon>
        <taxon>Geobacterales</taxon>
        <taxon>Geobacteraceae</taxon>
        <taxon>Trichlorobacter</taxon>
    </lineage>
</organism>
<dbReference type="HOGENOM" id="CLU_141547_0_0_7"/>
<evidence type="ECO:0000256" key="1">
    <source>
        <dbReference type="SAM" id="SignalP"/>
    </source>
</evidence>
<keyword evidence="3" id="KW-1185">Reference proteome</keyword>
<accession>B3E6Y4</accession>
<evidence type="ECO:0000313" key="2">
    <source>
        <dbReference type="EMBL" id="ACD96389.1"/>
    </source>
</evidence>
<dbReference type="RefSeq" id="WP_012470719.1">
    <property type="nucleotide sequence ID" value="NC_010814.1"/>
</dbReference>
<reference evidence="2 3" key="1">
    <citation type="submission" date="2008-05" db="EMBL/GenBank/DDBJ databases">
        <title>Complete sequence of chromosome of Geobacter lovleyi SZ.</title>
        <authorList>
            <consortium name="US DOE Joint Genome Institute"/>
            <person name="Lucas S."/>
            <person name="Copeland A."/>
            <person name="Lapidus A."/>
            <person name="Glavina del Rio T."/>
            <person name="Dalin E."/>
            <person name="Tice H."/>
            <person name="Bruce D."/>
            <person name="Goodwin L."/>
            <person name="Pitluck S."/>
            <person name="Chertkov O."/>
            <person name="Meincke L."/>
            <person name="Brettin T."/>
            <person name="Detter J.C."/>
            <person name="Han C."/>
            <person name="Tapia R."/>
            <person name="Kuske C.R."/>
            <person name="Schmutz J."/>
            <person name="Larimer F."/>
            <person name="Land M."/>
            <person name="Hauser L."/>
            <person name="Kyrpides N."/>
            <person name="Mikhailova N."/>
            <person name="Sung Y."/>
            <person name="Fletcher K.E."/>
            <person name="Ritalahti K.M."/>
            <person name="Loeffler F.E."/>
            <person name="Richardson P."/>
        </authorList>
    </citation>
    <scope>NUCLEOTIDE SEQUENCE [LARGE SCALE GENOMIC DNA]</scope>
    <source>
        <strain evidence="3">ATCC BAA-1151 / DSM 17278 / SZ</strain>
    </source>
</reference>
<name>B3E6Y4_TRIL1</name>
<keyword evidence="1" id="KW-0732">Signal</keyword>
<evidence type="ECO:0000313" key="3">
    <source>
        <dbReference type="Proteomes" id="UP000002420"/>
    </source>
</evidence>
<feature type="chain" id="PRO_5002787597" evidence="1">
    <location>
        <begin position="23"/>
        <end position="146"/>
    </location>
</feature>
<feature type="signal peptide" evidence="1">
    <location>
        <begin position="1"/>
        <end position="22"/>
    </location>
</feature>
<dbReference type="Proteomes" id="UP000002420">
    <property type="component" value="Chromosome"/>
</dbReference>
<proteinExistence type="predicted"/>
<dbReference type="KEGG" id="glo:Glov_2676"/>
<dbReference type="EMBL" id="CP001089">
    <property type="protein sequence ID" value="ACD96389.1"/>
    <property type="molecule type" value="Genomic_DNA"/>
</dbReference>
<protein>
    <submittedName>
        <fullName evidence="2">Uncharacterized protein</fullName>
    </submittedName>
</protein>